<dbReference type="PANTHER" id="PTHR33546:SF1">
    <property type="entry name" value="LARGE, MULTIFUNCTIONAL SECRETED PROTEIN"/>
    <property type="match status" value="1"/>
</dbReference>
<evidence type="ECO:0000256" key="3">
    <source>
        <dbReference type="ARBA" id="ARBA00023004"/>
    </source>
</evidence>
<feature type="domain" description="Cytochrome c" evidence="4">
    <location>
        <begin position="124"/>
        <end position="258"/>
    </location>
</feature>
<evidence type="ECO:0000256" key="1">
    <source>
        <dbReference type="ARBA" id="ARBA00022617"/>
    </source>
</evidence>
<dbReference type="NCBIfam" id="TIGR02603">
    <property type="entry name" value="CxxCH_TIGR02603"/>
    <property type="match status" value="1"/>
</dbReference>
<evidence type="ECO:0000259" key="4">
    <source>
        <dbReference type="PROSITE" id="PS51007"/>
    </source>
</evidence>
<evidence type="ECO:0000313" key="5">
    <source>
        <dbReference type="EMBL" id="SUZ64547.1"/>
    </source>
</evidence>
<protein>
    <recommendedName>
        <fullName evidence="4">Cytochrome c domain-containing protein</fullName>
    </recommendedName>
</protein>
<keyword evidence="2" id="KW-0479">Metal-binding</keyword>
<gene>
    <name evidence="5" type="ORF">METZ01_LOCUS17401</name>
</gene>
<dbReference type="InterPro" id="IPR036909">
    <property type="entry name" value="Cyt_c-like_dom_sf"/>
</dbReference>
<reference evidence="5" key="1">
    <citation type="submission" date="2018-05" db="EMBL/GenBank/DDBJ databases">
        <authorList>
            <person name="Lanie J.A."/>
            <person name="Ng W.-L."/>
            <person name="Kazmierczak K.M."/>
            <person name="Andrzejewski T.M."/>
            <person name="Davidsen T.M."/>
            <person name="Wayne K.J."/>
            <person name="Tettelin H."/>
            <person name="Glass J.I."/>
            <person name="Rusch D."/>
            <person name="Podicherti R."/>
            <person name="Tsui H.-C.T."/>
            <person name="Winkler M.E."/>
        </authorList>
    </citation>
    <scope>NUCLEOTIDE SEQUENCE</scope>
</reference>
<accession>A0A381PE94</accession>
<keyword evidence="3" id="KW-0408">Iron</keyword>
<dbReference type="InterPro" id="IPR013427">
    <property type="entry name" value="Haem-bd_dom_put"/>
</dbReference>
<name>A0A381PE94_9ZZZZ</name>
<organism evidence="5">
    <name type="scientific">marine metagenome</name>
    <dbReference type="NCBI Taxonomy" id="408172"/>
    <lineage>
        <taxon>unclassified sequences</taxon>
        <taxon>metagenomes</taxon>
        <taxon>ecological metagenomes</taxon>
    </lineage>
</organism>
<dbReference type="InterPro" id="IPR009056">
    <property type="entry name" value="Cyt_c-like_dom"/>
</dbReference>
<dbReference type="PROSITE" id="PS51007">
    <property type="entry name" value="CYTC"/>
    <property type="match status" value="2"/>
</dbReference>
<dbReference type="Pfam" id="PF13442">
    <property type="entry name" value="Cytochrome_CBB3"/>
    <property type="match status" value="1"/>
</dbReference>
<dbReference type="Gene3D" id="1.10.760.10">
    <property type="entry name" value="Cytochrome c-like domain"/>
    <property type="match status" value="2"/>
</dbReference>
<dbReference type="EMBL" id="UINC01000937">
    <property type="protein sequence ID" value="SUZ64547.1"/>
    <property type="molecule type" value="Genomic_DNA"/>
</dbReference>
<dbReference type="Pfam" id="PF00034">
    <property type="entry name" value="Cytochrom_C"/>
    <property type="match status" value="1"/>
</dbReference>
<dbReference type="GO" id="GO:0046872">
    <property type="term" value="F:metal ion binding"/>
    <property type="evidence" value="ECO:0007669"/>
    <property type="project" value="UniProtKB-KW"/>
</dbReference>
<dbReference type="GO" id="GO:0020037">
    <property type="term" value="F:heme binding"/>
    <property type="evidence" value="ECO:0007669"/>
    <property type="project" value="InterPro"/>
</dbReference>
<dbReference type="PANTHER" id="PTHR33546">
    <property type="entry name" value="LARGE, MULTIFUNCTIONAL SECRETED PROTEIN-RELATED"/>
    <property type="match status" value="1"/>
</dbReference>
<proteinExistence type="predicted"/>
<evidence type="ECO:0000256" key="2">
    <source>
        <dbReference type="ARBA" id="ARBA00022723"/>
    </source>
</evidence>
<sequence length="265" mass="28699">MVRIASTRLLLILFISAPLPAAPLASAQAVNPYEADRTAIRVGRALFETRCAQCHGGDAKGISGPDLTVLWAVGTNDDRVFQTIQLGVPGSIMPSSSAPDQEIWAMVAYLKSLSTVPEFDSNRGDAVRGREIFSSTCTGCHRVNGEGGHLGPDLTRIAAIRTREMLIRSIRDPSASVAAGYRTVALVTQDGQRIRGVSKSEDSFSIQIVDTDERLQGYLKADLQGIVREERSLMRQFGPDRLSDEALDDLLRYLGTLRGGARAGR</sequence>
<dbReference type="AlphaFoldDB" id="A0A381PE94"/>
<keyword evidence="1" id="KW-0349">Heme</keyword>
<dbReference type="GO" id="GO:0009055">
    <property type="term" value="F:electron transfer activity"/>
    <property type="evidence" value="ECO:0007669"/>
    <property type="project" value="InterPro"/>
</dbReference>
<feature type="domain" description="Cytochrome c" evidence="4">
    <location>
        <begin position="38"/>
        <end position="114"/>
    </location>
</feature>
<dbReference type="SUPFAM" id="SSF46626">
    <property type="entry name" value="Cytochrome c"/>
    <property type="match status" value="2"/>
</dbReference>